<protein>
    <submittedName>
        <fullName evidence="1">Uncharacterized protein</fullName>
    </submittedName>
</protein>
<evidence type="ECO:0000313" key="2">
    <source>
        <dbReference type="Proteomes" id="UP000198480"/>
    </source>
</evidence>
<reference evidence="2" key="1">
    <citation type="submission" date="2017-06" db="EMBL/GenBank/DDBJ databases">
        <authorList>
            <person name="Varghese N."/>
            <person name="Submissions S."/>
        </authorList>
    </citation>
    <scope>NUCLEOTIDE SEQUENCE [LARGE SCALE GENOMIC DNA]</scope>
    <source>
        <strain evidence="2">5C</strain>
    </source>
</reference>
<dbReference type="RefSeq" id="WP_245812688.1">
    <property type="nucleotide sequence ID" value="NZ_FZOK01000006.1"/>
</dbReference>
<dbReference type="AlphaFoldDB" id="A0A239D395"/>
<accession>A0A239D395</accession>
<proteinExistence type="predicted"/>
<gene>
    <name evidence="1" type="ORF">SAMN06295967_10673</name>
</gene>
<sequence length="80" mass="9111">MVGEDPVYIHIGAVTQGPTSTTWSIVPFEWGTANPDARMTKVEGESDVWEWELTPNELFEISGDQTVFRLGMVFRVCYRE</sequence>
<dbReference type="EMBL" id="FZOK01000006">
    <property type="protein sequence ID" value="SNS26331.1"/>
    <property type="molecule type" value="Genomic_DNA"/>
</dbReference>
<name>A0A239D395_9BACT</name>
<dbReference type="Proteomes" id="UP000198480">
    <property type="component" value="Unassembled WGS sequence"/>
</dbReference>
<keyword evidence="2" id="KW-1185">Reference proteome</keyword>
<organism evidence="1 2">
    <name type="scientific">Belliella buryatensis</name>
    <dbReference type="NCBI Taxonomy" id="1500549"/>
    <lineage>
        <taxon>Bacteria</taxon>
        <taxon>Pseudomonadati</taxon>
        <taxon>Bacteroidota</taxon>
        <taxon>Cytophagia</taxon>
        <taxon>Cytophagales</taxon>
        <taxon>Cyclobacteriaceae</taxon>
        <taxon>Belliella</taxon>
    </lineage>
</organism>
<evidence type="ECO:0000313" key="1">
    <source>
        <dbReference type="EMBL" id="SNS26331.1"/>
    </source>
</evidence>